<name>A0ABV7I3L4_9HYPH</name>
<dbReference type="RefSeq" id="WP_378143324.1">
    <property type="nucleotide sequence ID" value="NZ_CP059897.1"/>
</dbReference>
<dbReference type="PANTHER" id="PTHR35401">
    <property type="entry name" value="COPG FAMILY HELIX-TURN-HELIX PROTEIN-RELATED-RELATED"/>
    <property type="match status" value="1"/>
</dbReference>
<evidence type="ECO:0000256" key="5">
    <source>
        <dbReference type="ARBA" id="ARBA00023163"/>
    </source>
</evidence>
<evidence type="ECO:0000256" key="1">
    <source>
        <dbReference type="ARBA" id="ARBA00022491"/>
    </source>
</evidence>
<keyword evidence="3" id="KW-0805">Transcription regulation</keyword>
<evidence type="ECO:0000313" key="7">
    <source>
        <dbReference type="EMBL" id="MFC3162952.1"/>
    </source>
</evidence>
<dbReference type="EMBL" id="JBHRTG010000006">
    <property type="protein sequence ID" value="MFC3162952.1"/>
    <property type="molecule type" value="Genomic_DNA"/>
</dbReference>
<dbReference type="SUPFAM" id="SSF47598">
    <property type="entry name" value="Ribbon-helix-helix"/>
    <property type="match status" value="1"/>
</dbReference>
<dbReference type="InterPro" id="IPR010985">
    <property type="entry name" value="Ribbon_hlx_hlx"/>
</dbReference>
<sequence length="101" mass="11339">MIAEVKAVTAKNQTETRTKPVQLRIRTDISDIIDQAARAQGKTRSDFMIDAARRAAEDALLDRTLVRVDAESFQHYLDVLDRPPGGEGYARLMNAPKPWQS</sequence>
<protein>
    <submittedName>
        <fullName evidence="7">DUF1778 domain-containing protein</fullName>
    </submittedName>
</protein>
<keyword evidence="8" id="KW-1185">Reference proteome</keyword>
<proteinExistence type="inferred from homology"/>
<dbReference type="Proteomes" id="UP001595647">
    <property type="component" value="Unassembled WGS sequence"/>
</dbReference>
<dbReference type="Gene3D" id="1.20.5.780">
    <property type="entry name" value="Single helix bin"/>
    <property type="match status" value="1"/>
</dbReference>
<dbReference type="Pfam" id="PF08681">
    <property type="entry name" value="TacA1"/>
    <property type="match status" value="1"/>
</dbReference>
<reference evidence="8" key="1">
    <citation type="journal article" date="2019" name="Int. J. Syst. Evol. Microbiol.">
        <title>The Global Catalogue of Microorganisms (GCM) 10K type strain sequencing project: providing services to taxonomists for standard genome sequencing and annotation.</title>
        <authorList>
            <consortium name="The Broad Institute Genomics Platform"/>
            <consortium name="The Broad Institute Genome Sequencing Center for Infectious Disease"/>
            <person name="Wu L."/>
            <person name="Ma J."/>
        </authorList>
    </citation>
    <scope>NUCLEOTIDE SEQUENCE [LARGE SCALE GENOMIC DNA]</scope>
    <source>
        <strain evidence="8">KCTC 52231</strain>
    </source>
</reference>
<dbReference type="InterPro" id="IPR014795">
    <property type="entry name" value="TacA_1-like"/>
</dbReference>
<keyword evidence="1" id="KW-0678">Repressor</keyword>
<keyword evidence="5" id="KW-0804">Transcription</keyword>
<keyword evidence="2" id="KW-1277">Toxin-antitoxin system</keyword>
<accession>A0ABV7I3L4</accession>
<evidence type="ECO:0000256" key="6">
    <source>
        <dbReference type="ARBA" id="ARBA00049988"/>
    </source>
</evidence>
<comment type="similarity">
    <text evidence="6">Belongs to the TacA antitoxin family.</text>
</comment>
<organism evidence="7 8">
    <name type="scientific">Ciceribacter thiooxidans</name>
    <dbReference type="NCBI Taxonomy" id="1969821"/>
    <lineage>
        <taxon>Bacteria</taxon>
        <taxon>Pseudomonadati</taxon>
        <taxon>Pseudomonadota</taxon>
        <taxon>Alphaproteobacteria</taxon>
        <taxon>Hyphomicrobiales</taxon>
        <taxon>Rhizobiaceae</taxon>
        <taxon>Ciceribacter</taxon>
    </lineage>
</organism>
<dbReference type="PANTHER" id="PTHR35401:SF1">
    <property type="entry name" value="CYTOPLASMIC PROTEIN"/>
    <property type="match status" value="1"/>
</dbReference>
<comment type="caution">
    <text evidence="7">The sequence shown here is derived from an EMBL/GenBank/DDBJ whole genome shotgun (WGS) entry which is preliminary data.</text>
</comment>
<evidence type="ECO:0000313" key="8">
    <source>
        <dbReference type="Proteomes" id="UP001595647"/>
    </source>
</evidence>
<gene>
    <name evidence="7" type="ORF">ACFOHV_06620</name>
</gene>
<evidence type="ECO:0000256" key="3">
    <source>
        <dbReference type="ARBA" id="ARBA00023015"/>
    </source>
</evidence>
<keyword evidence="4" id="KW-0238">DNA-binding</keyword>
<evidence type="ECO:0000256" key="2">
    <source>
        <dbReference type="ARBA" id="ARBA00022649"/>
    </source>
</evidence>
<evidence type="ECO:0000256" key="4">
    <source>
        <dbReference type="ARBA" id="ARBA00023125"/>
    </source>
</evidence>